<dbReference type="EMBL" id="CAJFDH010000001">
    <property type="protein sequence ID" value="CAD5207454.1"/>
    <property type="molecule type" value="Genomic_DNA"/>
</dbReference>
<evidence type="ECO:0000313" key="3">
    <source>
        <dbReference type="EMBL" id="CAD5207454.1"/>
    </source>
</evidence>
<dbReference type="SUPFAM" id="SSF52833">
    <property type="entry name" value="Thioredoxin-like"/>
    <property type="match status" value="1"/>
</dbReference>
<dbReference type="InterPro" id="IPR050213">
    <property type="entry name" value="GST_superfamily"/>
</dbReference>
<dbReference type="EMBL" id="CAJFCW020000001">
    <property type="protein sequence ID" value="CAG9085703.1"/>
    <property type="molecule type" value="Genomic_DNA"/>
</dbReference>
<evidence type="ECO:0000313" key="4">
    <source>
        <dbReference type="Proteomes" id="UP000614601"/>
    </source>
</evidence>
<dbReference type="Proteomes" id="UP000783686">
    <property type="component" value="Unassembled WGS sequence"/>
</dbReference>
<protein>
    <recommendedName>
        <fullName evidence="5">Glutathione transferase</fullName>
    </recommendedName>
</protein>
<feature type="domain" description="GST C-terminal" evidence="2">
    <location>
        <begin position="91"/>
        <end position="212"/>
    </location>
</feature>
<dbReference type="GO" id="GO:0004364">
    <property type="term" value="F:glutathione transferase activity"/>
    <property type="evidence" value="ECO:0007669"/>
    <property type="project" value="TreeGrafter"/>
</dbReference>
<evidence type="ECO:0000259" key="2">
    <source>
        <dbReference type="PROSITE" id="PS50405"/>
    </source>
</evidence>
<dbReference type="AlphaFoldDB" id="A0A811JWG0"/>
<evidence type="ECO:0008006" key="5">
    <source>
        <dbReference type="Google" id="ProtNLM"/>
    </source>
</evidence>
<dbReference type="PROSITE" id="PS50404">
    <property type="entry name" value="GST_NTER"/>
    <property type="match status" value="1"/>
</dbReference>
<dbReference type="InterPro" id="IPR004046">
    <property type="entry name" value="GST_C"/>
</dbReference>
<dbReference type="InterPro" id="IPR004045">
    <property type="entry name" value="Glutathione_S-Trfase_N"/>
</dbReference>
<dbReference type="InterPro" id="IPR036249">
    <property type="entry name" value="Thioredoxin-like_sf"/>
</dbReference>
<comment type="caution">
    <text evidence="3">The sequence shown here is derived from an EMBL/GenBank/DDBJ whole genome shotgun (WGS) entry which is preliminary data.</text>
</comment>
<reference evidence="3" key="1">
    <citation type="submission" date="2020-09" db="EMBL/GenBank/DDBJ databases">
        <authorList>
            <person name="Kikuchi T."/>
        </authorList>
    </citation>
    <scope>NUCLEOTIDE SEQUENCE</scope>
    <source>
        <strain evidence="3">SH1</strain>
    </source>
</reference>
<dbReference type="InterPro" id="IPR040079">
    <property type="entry name" value="Glutathione_S-Trfase"/>
</dbReference>
<dbReference type="Pfam" id="PF14497">
    <property type="entry name" value="GST_C_3"/>
    <property type="match status" value="1"/>
</dbReference>
<keyword evidence="4" id="KW-1185">Reference proteome</keyword>
<dbReference type="InterPro" id="IPR036282">
    <property type="entry name" value="Glutathione-S-Trfase_C_sf"/>
</dbReference>
<dbReference type="OrthoDB" id="414243at2759"/>
<dbReference type="InterPro" id="IPR010987">
    <property type="entry name" value="Glutathione-S-Trfase_C-like"/>
</dbReference>
<dbReference type="PROSITE" id="PS50405">
    <property type="entry name" value="GST_CTER"/>
    <property type="match status" value="1"/>
</dbReference>
<sequence length="212" mass="25083">MKRTVKYELLSLPGWSRAEGIRMIFHMAGVEYDDVRLTVPEWRLFKVKASLPPEVRLPILRIKTHCIVAGTVPIARTLARQYGMYGESAIEERDIEEIIRYVDQIHDALLPIIRHTLTKDYEKRKAYWMDFKDNVLNPTLDYLERKLRNNDYFVSDQITAADLIVAEVLSRFVNLFDQNILKTYPRLEEHRLRIENQPQLQQLVQNRPKSVF</sequence>
<dbReference type="SFLD" id="SFLDS00019">
    <property type="entry name" value="Glutathione_Transferase_(cytos"/>
    <property type="match status" value="1"/>
</dbReference>
<dbReference type="PANTHER" id="PTHR11571">
    <property type="entry name" value="GLUTATHIONE S-TRANSFERASE"/>
    <property type="match status" value="1"/>
</dbReference>
<dbReference type="CDD" id="cd03192">
    <property type="entry name" value="GST_C_Sigma_like"/>
    <property type="match status" value="1"/>
</dbReference>
<dbReference type="PANTHER" id="PTHR11571:SF150">
    <property type="entry name" value="GLUTATHIONE S-TRANSFERASE"/>
    <property type="match status" value="1"/>
</dbReference>
<evidence type="ECO:0000259" key="1">
    <source>
        <dbReference type="PROSITE" id="PS50404"/>
    </source>
</evidence>
<proteinExistence type="predicted"/>
<dbReference type="Gene3D" id="3.40.30.10">
    <property type="entry name" value="Glutaredoxin"/>
    <property type="match status" value="1"/>
</dbReference>
<dbReference type="GO" id="GO:0006749">
    <property type="term" value="P:glutathione metabolic process"/>
    <property type="evidence" value="ECO:0007669"/>
    <property type="project" value="TreeGrafter"/>
</dbReference>
<organism evidence="3 4">
    <name type="scientific">Bursaphelenchus okinawaensis</name>
    <dbReference type="NCBI Taxonomy" id="465554"/>
    <lineage>
        <taxon>Eukaryota</taxon>
        <taxon>Metazoa</taxon>
        <taxon>Ecdysozoa</taxon>
        <taxon>Nematoda</taxon>
        <taxon>Chromadorea</taxon>
        <taxon>Rhabditida</taxon>
        <taxon>Tylenchina</taxon>
        <taxon>Tylenchomorpha</taxon>
        <taxon>Aphelenchoidea</taxon>
        <taxon>Aphelenchoididae</taxon>
        <taxon>Bursaphelenchus</taxon>
    </lineage>
</organism>
<gene>
    <name evidence="3" type="ORF">BOKJ2_LOCUS2138</name>
</gene>
<accession>A0A811JWG0</accession>
<name>A0A811JWG0_9BILA</name>
<dbReference type="Gene3D" id="1.20.1050.10">
    <property type="match status" value="1"/>
</dbReference>
<dbReference type="SUPFAM" id="SSF47616">
    <property type="entry name" value="GST C-terminal domain-like"/>
    <property type="match status" value="1"/>
</dbReference>
<dbReference type="Proteomes" id="UP000614601">
    <property type="component" value="Unassembled WGS sequence"/>
</dbReference>
<feature type="domain" description="GST N-terminal" evidence="1">
    <location>
        <begin position="5"/>
        <end position="86"/>
    </location>
</feature>